<evidence type="ECO:0000313" key="1">
    <source>
        <dbReference type="EMBL" id="MBC5765972.1"/>
    </source>
</evidence>
<keyword evidence="2" id="KW-1185">Reference proteome</keyword>
<organism evidence="1 2">
    <name type="scientific">Ramlibacter albus</name>
    <dbReference type="NCBI Taxonomy" id="2079448"/>
    <lineage>
        <taxon>Bacteria</taxon>
        <taxon>Pseudomonadati</taxon>
        <taxon>Pseudomonadota</taxon>
        <taxon>Betaproteobacteria</taxon>
        <taxon>Burkholderiales</taxon>
        <taxon>Comamonadaceae</taxon>
        <taxon>Ramlibacter</taxon>
    </lineage>
</organism>
<dbReference type="EMBL" id="JACORU010000005">
    <property type="protein sequence ID" value="MBC5765972.1"/>
    <property type="molecule type" value="Genomic_DNA"/>
</dbReference>
<dbReference type="RefSeq" id="WP_187082435.1">
    <property type="nucleotide sequence ID" value="NZ_JACORU010000005.1"/>
</dbReference>
<comment type="caution">
    <text evidence="1">The sequence shown here is derived from an EMBL/GenBank/DDBJ whole genome shotgun (WGS) entry which is preliminary data.</text>
</comment>
<protein>
    <submittedName>
        <fullName evidence="1">Uncharacterized protein</fullName>
    </submittedName>
</protein>
<sequence>MTDGSKVKLGDHVVVEGNVRGTVICDYDAGACLPGFERWLESRPMADGTLLSSGIMVETSELGFVHYASDDMDIRQDSTPA</sequence>
<evidence type="ECO:0000313" key="2">
    <source>
        <dbReference type="Proteomes" id="UP000596827"/>
    </source>
</evidence>
<accession>A0A923M814</accession>
<dbReference type="Proteomes" id="UP000596827">
    <property type="component" value="Unassembled WGS sequence"/>
</dbReference>
<reference evidence="1" key="1">
    <citation type="submission" date="2020-08" db="EMBL/GenBank/DDBJ databases">
        <title>Ramlibacter sp. GTP1 16S ribosomal RNA gene genome sequencing and assembly.</title>
        <authorList>
            <person name="Kang M."/>
        </authorList>
    </citation>
    <scope>NUCLEOTIDE SEQUENCE</scope>
    <source>
        <strain evidence="1">GTP1</strain>
    </source>
</reference>
<gene>
    <name evidence="1" type="ORF">H8R02_16005</name>
</gene>
<dbReference type="AlphaFoldDB" id="A0A923M814"/>
<name>A0A923M814_9BURK</name>
<proteinExistence type="predicted"/>